<organism evidence="15 16">
    <name type="scientific">Adhaeribacter soli</name>
    <dbReference type="NCBI Taxonomy" id="2607655"/>
    <lineage>
        <taxon>Bacteria</taxon>
        <taxon>Pseudomonadati</taxon>
        <taxon>Bacteroidota</taxon>
        <taxon>Cytophagia</taxon>
        <taxon>Cytophagales</taxon>
        <taxon>Hymenobacteraceae</taxon>
        <taxon>Adhaeribacter</taxon>
    </lineage>
</organism>
<dbReference type="EC" id="6.3.2.10" evidence="10 11"/>
<dbReference type="SUPFAM" id="SSF53244">
    <property type="entry name" value="MurD-like peptide ligases, peptide-binding domain"/>
    <property type="match status" value="1"/>
</dbReference>
<dbReference type="InterPro" id="IPR000713">
    <property type="entry name" value="Mur_ligase_N"/>
</dbReference>
<evidence type="ECO:0000256" key="1">
    <source>
        <dbReference type="ARBA" id="ARBA00022490"/>
    </source>
</evidence>
<feature type="binding site" evidence="10">
    <location>
        <begin position="98"/>
        <end position="104"/>
    </location>
    <ligand>
        <name>ATP</name>
        <dbReference type="ChEBI" id="CHEBI:30616"/>
    </ligand>
</feature>
<dbReference type="InterPro" id="IPR051046">
    <property type="entry name" value="MurCDEF_CellWall_CoF430Synth"/>
</dbReference>
<evidence type="ECO:0000313" key="16">
    <source>
        <dbReference type="Proteomes" id="UP000326570"/>
    </source>
</evidence>
<evidence type="ECO:0000256" key="9">
    <source>
        <dbReference type="ARBA" id="ARBA00023316"/>
    </source>
</evidence>
<evidence type="ECO:0000256" key="7">
    <source>
        <dbReference type="ARBA" id="ARBA00022984"/>
    </source>
</evidence>
<dbReference type="Gene3D" id="3.40.1390.10">
    <property type="entry name" value="MurE/MurF, N-terminal domain"/>
    <property type="match status" value="1"/>
</dbReference>
<comment type="caution">
    <text evidence="15">The sequence shown here is derived from an EMBL/GenBank/DDBJ whole genome shotgun (WGS) entry which is preliminary data.</text>
</comment>
<keyword evidence="16" id="KW-1185">Reference proteome</keyword>
<dbReference type="EMBL" id="VTWT01000014">
    <property type="protein sequence ID" value="KAA9324984.1"/>
    <property type="molecule type" value="Genomic_DNA"/>
</dbReference>
<dbReference type="GO" id="GO:0005737">
    <property type="term" value="C:cytoplasm"/>
    <property type="evidence" value="ECO:0007669"/>
    <property type="project" value="UniProtKB-SubCell"/>
</dbReference>
<evidence type="ECO:0000256" key="5">
    <source>
        <dbReference type="ARBA" id="ARBA00022840"/>
    </source>
</evidence>
<evidence type="ECO:0000256" key="6">
    <source>
        <dbReference type="ARBA" id="ARBA00022960"/>
    </source>
</evidence>
<dbReference type="Pfam" id="PF01225">
    <property type="entry name" value="Mur_ligase"/>
    <property type="match status" value="1"/>
</dbReference>
<comment type="catalytic activity">
    <reaction evidence="10 11">
        <text>D-alanyl-D-alanine + UDP-N-acetyl-alpha-D-muramoyl-L-alanyl-gamma-D-glutamyl-meso-2,6-diaminopimelate + ATP = UDP-N-acetyl-alpha-D-muramoyl-L-alanyl-gamma-D-glutamyl-meso-2,6-diaminopimeloyl-D-alanyl-D-alanine + ADP + phosphate + H(+)</text>
        <dbReference type="Rhea" id="RHEA:28374"/>
        <dbReference type="ChEBI" id="CHEBI:15378"/>
        <dbReference type="ChEBI" id="CHEBI:30616"/>
        <dbReference type="ChEBI" id="CHEBI:43474"/>
        <dbReference type="ChEBI" id="CHEBI:57822"/>
        <dbReference type="ChEBI" id="CHEBI:61386"/>
        <dbReference type="ChEBI" id="CHEBI:83905"/>
        <dbReference type="ChEBI" id="CHEBI:456216"/>
        <dbReference type="EC" id="6.3.2.10"/>
    </reaction>
</comment>
<feature type="domain" description="Mur ligase C-terminal" evidence="13">
    <location>
        <begin position="300"/>
        <end position="380"/>
    </location>
</feature>
<dbReference type="Pfam" id="PF08245">
    <property type="entry name" value="Mur_ligase_M"/>
    <property type="match status" value="1"/>
</dbReference>
<keyword evidence="2 10" id="KW-0436">Ligase</keyword>
<dbReference type="AlphaFoldDB" id="A0A5N1IK10"/>
<dbReference type="InterPro" id="IPR036565">
    <property type="entry name" value="Mur-like_cat_sf"/>
</dbReference>
<evidence type="ECO:0000256" key="2">
    <source>
        <dbReference type="ARBA" id="ARBA00022598"/>
    </source>
</evidence>
<sequence length="427" mass="47274">MSENITSLYQKFLSCDFVSTDSRADQQNSLFFALNGPNFKGAKFAEQALAKGARFAVVDDEEMASDRCLYVENTLEALQELARYHRQQLRIPVLGITGSNGKTTTKELTNAVLSRKFKTLYTQGNLNNHIGVPLTLLRIKPEHELAIIEMGANHHGEIDMLCRIALPTHGLITNIGKAHLEGFGSLEGVARAKSELYRYIDETKGTIFVNTNSDHLMRMSRRIESKVTYPNAGDFLHLELLEATPLVKYRSESGAAVTTHLMGSYNFDNIAAAACIGKYFEVPEEKINEAIAGYAPANNRSQVIRKNTNTILLDAYNANPSSMEAAIKNFGSSAEKPKVLIVGDMFELGPESESEHRKLGELIAEQPIEKVLLCGKEMQAAAVNPDFLHFESKIDLENWLKANPITDSHLLIKGSRGMGLETVLELL</sequence>
<dbReference type="GO" id="GO:0009252">
    <property type="term" value="P:peptidoglycan biosynthetic process"/>
    <property type="evidence" value="ECO:0007669"/>
    <property type="project" value="UniProtKB-UniRule"/>
</dbReference>
<keyword evidence="6 10" id="KW-0133">Cell shape</keyword>
<proteinExistence type="inferred from homology"/>
<feature type="domain" description="Mur ligase N-terminal catalytic" evidence="12">
    <location>
        <begin position="16"/>
        <end position="84"/>
    </location>
</feature>
<dbReference type="SUPFAM" id="SSF63418">
    <property type="entry name" value="MurE/MurF N-terminal domain"/>
    <property type="match status" value="1"/>
</dbReference>
<dbReference type="RefSeq" id="WP_150906021.1">
    <property type="nucleotide sequence ID" value="NZ_VTWT01000014.1"/>
</dbReference>
<dbReference type="Pfam" id="PF02875">
    <property type="entry name" value="Mur_ligase_C"/>
    <property type="match status" value="1"/>
</dbReference>
<comment type="subcellular location">
    <subcellularLocation>
        <location evidence="10 11">Cytoplasm</location>
    </subcellularLocation>
</comment>
<dbReference type="GO" id="GO:0005524">
    <property type="term" value="F:ATP binding"/>
    <property type="evidence" value="ECO:0007669"/>
    <property type="project" value="UniProtKB-UniRule"/>
</dbReference>
<evidence type="ECO:0000256" key="4">
    <source>
        <dbReference type="ARBA" id="ARBA00022741"/>
    </source>
</evidence>
<dbReference type="InterPro" id="IPR005863">
    <property type="entry name" value="UDP-N-AcMur_synth"/>
</dbReference>
<protein>
    <recommendedName>
        <fullName evidence="10 11">UDP-N-acetylmuramoyl-tripeptide--D-alanyl-D-alanine ligase</fullName>
        <ecNumber evidence="10 11">6.3.2.10</ecNumber>
    </recommendedName>
    <alternativeName>
        <fullName evidence="10">D-alanyl-D-alanine-adding enzyme</fullName>
    </alternativeName>
</protein>
<evidence type="ECO:0000259" key="13">
    <source>
        <dbReference type="Pfam" id="PF02875"/>
    </source>
</evidence>
<name>A0A5N1IK10_9BACT</name>
<comment type="pathway">
    <text evidence="10 11">Cell wall biogenesis; peptidoglycan biosynthesis.</text>
</comment>
<keyword evidence="1 10" id="KW-0963">Cytoplasm</keyword>
<keyword evidence="9 10" id="KW-0961">Cell wall biogenesis/degradation</keyword>
<evidence type="ECO:0000259" key="12">
    <source>
        <dbReference type="Pfam" id="PF01225"/>
    </source>
</evidence>
<dbReference type="UniPathway" id="UPA00219"/>
<gene>
    <name evidence="10 15" type="primary">murF</name>
    <name evidence="15" type="ORF">F0P94_18920</name>
</gene>
<dbReference type="GO" id="GO:0008766">
    <property type="term" value="F:UDP-N-acetylmuramoylalanyl-D-glutamyl-2,6-diaminopimelate-D-alanyl-D-alanine ligase activity"/>
    <property type="evidence" value="ECO:0007669"/>
    <property type="project" value="RHEA"/>
</dbReference>
<dbReference type="InterPro" id="IPR035911">
    <property type="entry name" value="MurE/MurF_N"/>
</dbReference>
<keyword evidence="4 10" id="KW-0547">Nucleotide-binding</keyword>
<keyword evidence="5 10" id="KW-0067">ATP-binding</keyword>
<dbReference type="InterPro" id="IPR004101">
    <property type="entry name" value="Mur_ligase_C"/>
</dbReference>
<dbReference type="Proteomes" id="UP000326570">
    <property type="component" value="Unassembled WGS sequence"/>
</dbReference>
<dbReference type="PANTHER" id="PTHR43024">
    <property type="entry name" value="UDP-N-ACETYLMURAMOYL-TRIPEPTIDE--D-ALANYL-D-ALANINE LIGASE"/>
    <property type="match status" value="1"/>
</dbReference>
<evidence type="ECO:0000259" key="14">
    <source>
        <dbReference type="Pfam" id="PF08245"/>
    </source>
</evidence>
<dbReference type="HAMAP" id="MF_02019">
    <property type="entry name" value="MurF"/>
    <property type="match status" value="1"/>
</dbReference>
<keyword evidence="8 10" id="KW-0131">Cell cycle</keyword>
<keyword evidence="7 10" id="KW-0573">Peptidoglycan synthesis</keyword>
<evidence type="ECO:0000313" key="15">
    <source>
        <dbReference type="EMBL" id="KAA9324984.1"/>
    </source>
</evidence>
<accession>A0A5N1IK10</accession>
<dbReference type="InterPro" id="IPR036615">
    <property type="entry name" value="Mur_ligase_C_dom_sf"/>
</dbReference>
<evidence type="ECO:0000256" key="8">
    <source>
        <dbReference type="ARBA" id="ARBA00023306"/>
    </source>
</evidence>
<feature type="domain" description="Mur ligase central" evidence="14">
    <location>
        <begin position="96"/>
        <end position="276"/>
    </location>
</feature>
<keyword evidence="3 10" id="KW-0132">Cell division</keyword>
<dbReference type="Gene3D" id="3.90.190.20">
    <property type="entry name" value="Mur ligase, C-terminal domain"/>
    <property type="match status" value="1"/>
</dbReference>
<dbReference type="SUPFAM" id="SSF53623">
    <property type="entry name" value="MurD-like peptide ligases, catalytic domain"/>
    <property type="match status" value="1"/>
</dbReference>
<dbReference type="PANTHER" id="PTHR43024:SF1">
    <property type="entry name" value="UDP-N-ACETYLMURAMOYL-TRIPEPTIDE--D-ALANYL-D-ALANINE LIGASE"/>
    <property type="match status" value="1"/>
</dbReference>
<evidence type="ECO:0000256" key="11">
    <source>
        <dbReference type="RuleBase" id="RU004136"/>
    </source>
</evidence>
<dbReference type="GO" id="GO:0008360">
    <property type="term" value="P:regulation of cell shape"/>
    <property type="evidence" value="ECO:0007669"/>
    <property type="project" value="UniProtKB-KW"/>
</dbReference>
<reference evidence="15 16" key="1">
    <citation type="submission" date="2019-09" db="EMBL/GenBank/DDBJ databases">
        <title>Genome sequence of Adhaeribacter sp. M2.</title>
        <authorList>
            <person name="Srinivasan S."/>
        </authorList>
    </citation>
    <scope>NUCLEOTIDE SEQUENCE [LARGE SCALE GENOMIC DNA]</scope>
    <source>
        <strain evidence="15 16">M2</strain>
    </source>
</reference>
<dbReference type="InterPro" id="IPR013221">
    <property type="entry name" value="Mur_ligase_cen"/>
</dbReference>
<dbReference type="GO" id="GO:0051301">
    <property type="term" value="P:cell division"/>
    <property type="evidence" value="ECO:0007669"/>
    <property type="project" value="UniProtKB-KW"/>
</dbReference>
<dbReference type="GO" id="GO:0047480">
    <property type="term" value="F:UDP-N-acetylmuramoyl-tripeptide-D-alanyl-D-alanine ligase activity"/>
    <property type="evidence" value="ECO:0007669"/>
    <property type="project" value="UniProtKB-UniRule"/>
</dbReference>
<comment type="similarity">
    <text evidence="10">Belongs to the MurCDEF family. MurF subfamily.</text>
</comment>
<comment type="function">
    <text evidence="10 11">Involved in cell wall formation. Catalyzes the final step in the synthesis of UDP-N-acetylmuramoyl-pentapeptide, the precursor of murein.</text>
</comment>
<evidence type="ECO:0000256" key="10">
    <source>
        <dbReference type="HAMAP-Rule" id="MF_02019"/>
    </source>
</evidence>
<dbReference type="Gene3D" id="3.40.1190.10">
    <property type="entry name" value="Mur-like, catalytic domain"/>
    <property type="match status" value="1"/>
</dbReference>
<dbReference type="NCBIfam" id="TIGR01143">
    <property type="entry name" value="murF"/>
    <property type="match status" value="1"/>
</dbReference>
<evidence type="ECO:0000256" key="3">
    <source>
        <dbReference type="ARBA" id="ARBA00022618"/>
    </source>
</evidence>
<dbReference type="GO" id="GO:0071555">
    <property type="term" value="P:cell wall organization"/>
    <property type="evidence" value="ECO:0007669"/>
    <property type="project" value="UniProtKB-KW"/>
</dbReference>